<organism evidence="3 4">
    <name type="scientific">Paragemmobacter kunshanensis</name>
    <dbReference type="NCBI Taxonomy" id="2583234"/>
    <lineage>
        <taxon>Bacteria</taxon>
        <taxon>Pseudomonadati</taxon>
        <taxon>Pseudomonadota</taxon>
        <taxon>Alphaproteobacteria</taxon>
        <taxon>Rhodobacterales</taxon>
        <taxon>Paracoccaceae</taxon>
        <taxon>Paragemmobacter</taxon>
    </lineage>
</organism>
<evidence type="ECO:0000259" key="2">
    <source>
        <dbReference type="Pfam" id="PF11412"/>
    </source>
</evidence>
<dbReference type="AlphaFoldDB" id="A0A6M1U2Z1"/>
<evidence type="ECO:0000313" key="4">
    <source>
        <dbReference type="Proteomes" id="UP000474758"/>
    </source>
</evidence>
<dbReference type="Pfam" id="PF11412">
    <property type="entry name" value="DsbD_N"/>
    <property type="match status" value="1"/>
</dbReference>
<gene>
    <name evidence="3" type="ORF">G5V65_06265</name>
</gene>
<keyword evidence="4" id="KW-1185">Reference proteome</keyword>
<reference evidence="3 4" key="1">
    <citation type="submission" date="2020-02" db="EMBL/GenBank/DDBJ databases">
        <title>Rhodobacter translucens sp. nov., a novel bacterium isolated from activated sludge.</title>
        <authorList>
            <person name="Liu J."/>
        </authorList>
    </citation>
    <scope>NUCLEOTIDE SEQUENCE [LARGE SCALE GENOMIC DNA]</scope>
    <source>
        <strain evidence="3 4">HX-7-19</strain>
    </source>
</reference>
<feature type="domain" description="Thiol:disulfide interchange protein DsbD N-terminal" evidence="2">
    <location>
        <begin position="36"/>
        <end position="139"/>
    </location>
</feature>
<accession>A0A6M1U2Z1</accession>
<name>A0A6M1U2Z1_9RHOB</name>
<protein>
    <recommendedName>
        <fullName evidence="2">Thiol:disulfide interchange protein DsbD N-terminal domain-containing protein</fullName>
    </recommendedName>
</protein>
<comment type="caution">
    <text evidence="3">The sequence shown here is derived from an EMBL/GenBank/DDBJ whole genome shotgun (WGS) entry which is preliminary data.</text>
</comment>
<evidence type="ECO:0000313" key="3">
    <source>
        <dbReference type="EMBL" id="NGQ90495.1"/>
    </source>
</evidence>
<evidence type="ECO:0000256" key="1">
    <source>
        <dbReference type="SAM" id="SignalP"/>
    </source>
</evidence>
<feature type="signal peptide" evidence="1">
    <location>
        <begin position="1"/>
        <end position="20"/>
    </location>
</feature>
<proteinExistence type="predicted"/>
<dbReference type="Proteomes" id="UP000474758">
    <property type="component" value="Unassembled WGS sequence"/>
</dbReference>
<feature type="chain" id="PRO_5026844357" description="Thiol:disulfide interchange protein DsbD N-terminal domain-containing protein" evidence="1">
    <location>
        <begin position="21"/>
        <end position="266"/>
    </location>
</feature>
<sequence length="266" mass="27935">MRQIAPLALLCLLPCLPAAAQSQDDVLTGALRSGWQAADGSHMAALHLVMAQGWKTYWRSPGDAGIPPSFDWTGSENVRSVRFHWPRPEVFSLNGLNTIGYKGDLVLPIEVIPADPSLPVRLRAAVDLGVCSDICLPASLAFDGVLSGPGAPDPLIHAALADQPLTGREAGLGGIGCRIDPIKDGLRVTGTIDLPRGNGAETVVFEPGLSGVWVSESAVQRDGNTLVATAEMVPPQGKPFALDRSMVVVTVISDDRAVEIRGCPAP</sequence>
<dbReference type="InterPro" id="IPR028250">
    <property type="entry name" value="DsbDN"/>
</dbReference>
<keyword evidence="1" id="KW-0732">Signal</keyword>
<dbReference type="EMBL" id="JAALFE010000004">
    <property type="protein sequence ID" value="NGQ90495.1"/>
    <property type="molecule type" value="Genomic_DNA"/>
</dbReference>